<protein>
    <submittedName>
        <fullName evidence="5">Ubiquitin-like protein FUBI</fullName>
    </submittedName>
</protein>
<reference evidence="5 6" key="2">
    <citation type="submission" date="2019-04" db="EMBL/GenBank/DDBJ databases">
        <title>The genome sequence of big-headed turtle.</title>
        <authorList>
            <person name="Gong S."/>
        </authorList>
    </citation>
    <scope>NUCLEOTIDE SEQUENCE [LARGE SCALE GENOMIC DNA]</scope>
    <source>
        <strain evidence="5">DO16091913</strain>
        <tissue evidence="5">Muscle</tissue>
    </source>
</reference>
<evidence type="ECO:0000313" key="5">
    <source>
        <dbReference type="EMBL" id="TFK01298.1"/>
    </source>
</evidence>
<reference evidence="5 6" key="1">
    <citation type="submission" date="2019-04" db="EMBL/GenBank/DDBJ databases">
        <title>Draft genome of the big-headed turtle Platysternon megacephalum.</title>
        <authorList>
            <person name="Gong S."/>
        </authorList>
    </citation>
    <scope>NUCLEOTIDE SEQUENCE [LARGE SCALE GENOMIC DNA]</scope>
    <source>
        <strain evidence="5">DO16091913</strain>
        <tissue evidence="5">Muscle</tissue>
    </source>
</reference>
<dbReference type="Pfam" id="PF19038">
    <property type="entry name" value="Fuz_longin_3"/>
    <property type="match status" value="1"/>
</dbReference>
<evidence type="ECO:0000259" key="2">
    <source>
        <dbReference type="Pfam" id="PF19036"/>
    </source>
</evidence>
<gene>
    <name evidence="5" type="ORF">DR999_PMT16506</name>
</gene>
<sequence>MKCVLIASEGAEVLFCWADQEFTERLRRRFSQSEQGGREPPAFEDGINTLFAPMIISCGTLLERLSDTYTCFAAEDGGHLYVLHMFGECLYIAVNGDGSESEDDLRRKLYALRRMAEAHFGLVTLDSHLVCKELRPADSEQRSRVWALFQGLLQTYSSLREAEQSFAVEAVERLIHPQLCEQCIEFLERQVVQHINASGQRGGEEVVHAFLLVRTKLLAFYSSRSASTIRPADLLTLILLVQDLCPSADEDLSPQLAEGGLTPQRPKSSESIPVKSPGPHGTPRSEAEEQDADEISIPEEYYTPQPSPSRQSTGGASWSEGSEPPGSGEADAADVQVAEDSLQALVPPMPNASNPRRIFLDANLREGYCPMVPHTMYCLPLWPGISLVLLTKSPSTHIACSLYQLLDGFLVLEKKLREGQEVGPPTRSHPLLAELRQRMDKFVRKLGRQDMQLHNAWLEFKSKAFSRHESGSSRELLQALGSVRRQLCSVYRQLFLTSLPTQGLAQSLQDWAQKLVREKLLDWRDFLLVKSKRNITMDFPGLVHFIYVDRTTGQMVAPSLNVAEDSTSELGKGALAAFIKKKVWSLIGLARRYLQKGYTTLTLRDGDYYCSYFLWFENELGYKLEVIEVPVLSDDSAPIGMLAGDYYRKLLRYYSKNHPADGVKCYELLTLHLGVIPAEGVIQQACDLARRLWEPSRIPLL</sequence>
<keyword evidence="6" id="KW-1185">Reference proteome</keyword>
<dbReference type="AlphaFoldDB" id="A0A4D9DYP5"/>
<feature type="region of interest" description="Disordered" evidence="1">
    <location>
        <begin position="251"/>
        <end position="333"/>
    </location>
</feature>
<feature type="domain" description="FUZ/MON1/HPS1 first Longin" evidence="2">
    <location>
        <begin position="2"/>
        <end position="159"/>
    </location>
</feature>
<dbReference type="Pfam" id="PF19037">
    <property type="entry name" value="Fuz_longin_2"/>
    <property type="match status" value="1"/>
</dbReference>
<feature type="domain" description="FUZ/MON1/HPS1 third Longin" evidence="4">
    <location>
        <begin position="541"/>
        <end position="694"/>
    </location>
</feature>
<dbReference type="EMBL" id="QXTE01000232">
    <property type="protein sequence ID" value="TFK01298.1"/>
    <property type="molecule type" value="Genomic_DNA"/>
</dbReference>
<dbReference type="GO" id="GO:0016192">
    <property type="term" value="P:vesicle-mediated transport"/>
    <property type="evidence" value="ECO:0007669"/>
    <property type="project" value="InterPro"/>
</dbReference>
<comment type="caution">
    <text evidence="5">The sequence shown here is derived from an EMBL/GenBank/DDBJ whole genome shotgun (WGS) entry which is preliminary data.</text>
</comment>
<dbReference type="GO" id="GO:0031085">
    <property type="term" value="C:BLOC-3 complex"/>
    <property type="evidence" value="ECO:0007669"/>
    <property type="project" value="TreeGrafter"/>
</dbReference>
<feature type="compositionally biased region" description="Low complexity" evidence="1">
    <location>
        <begin position="314"/>
        <end position="333"/>
    </location>
</feature>
<evidence type="ECO:0000313" key="6">
    <source>
        <dbReference type="Proteomes" id="UP000297703"/>
    </source>
</evidence>
<feature type="compositionally biased region" description="Acidic residues" evidence="1">
    <location>
        <begin position="288"/>
        <end position="297"/>
    </location>
</feature>
<dbReference type="PANTHER" id="PTHR12761:SF1">
    <property type="entry name" value="BLOC-3 COMPLEX MEMBER HPS1"/>
    <property type="match status" value="1"/>
</dbReference>
<dbReference type="InterPro" id="IPR026053">
    <property type="entry name" value="HPS1"/>
</dbReference>
<proteinExistence type="predicted"/>
<evidence type="ECO:0000259" key="3">
    <source>
        <dbReference type="Pfam" id="PF19037"/>
    </source>
</evidence>
<dbReference type="GO" id="GO:0005085">
    <property type="term" value="F:guanyl-nucleotide exchange factor activity"/>
    <property type="evidence" value="ECO:0007669"/>
    <property type="project" value="TreeGrafter"/>
</dbReference>
<dbReference type="Pfam" id="PF19036">
    <property type="entry name" value="Fuz_longin_1"/>
    <property type="match status" value="1"/>
</dbReference>
<dbReference type="InterPro" id="IPR043971">
    <property type="entry name" value="FUZ/MON1/HPS1_longin_2"/>
</dbReference>
<dbReference type="InterPro" id="IPR043972">
    <property type="entry name" value="FUZ/MON1/HPS1_longin_1"/>
</dbReference>
<dbReference type="OrthoDB" id="10255234at2759"/>
<organism evidence="5 6">
    <name type="scientific">Platysternon megacephalum</name>
    <name type="common">big-headed turtle</name>
    <dbReference type="NCBI Taxonomy" id="55544"/>
    <lineage>
        <taxon>Eukaryota</taxon>
        <taxon>Metazoa</taxon>
        <taxon>Chordata</taxon>
        <taxon>Craniata</taxon>
        <taxon>Vertebrata</taxon>
        <taxon>Euteleostomi</taxon>
        <taxon>Archelosauria</taxon>
        <taxon>Testudinata</taxon>
        <taxon>Testudines</taxon>
        <taxon>Cryptodira</taxon>
        <taxon>Durocryptodira</taxon>
        <taxon>Testudinoidea</taxon>
        <taxon>Platysternidae</taxon>
        <taxon>Platysternon</taxon>
    </lineage>
</organism>
<dbReference type="STRING" id="55544.A0A4D9DYP5"/>
<evidence type="ECO:0000259" key="4">
    <source>
        <dbReference type="Pfam" id="PF19038"/>
    </source>
</evidence>
<accession>A0A4D9DYP5</accession>
<dbReference type="Proteomes" id="UP000297703">
    <property type="component" value="Unassembled WGS sequence"/>
</dbReference>
<evidence type="ECO:0000256" key="1">
    <source>
        <dbReference type="SAM" id="MobiDB-lite"/>
    </source>
</evidence>
<feature type="domain" description="FUZ/MON1/HPS1 second Longin" evidence="3">
    <location>
        <begin position="205"/>
        <end position="402"/>
    </location>
</feature>
<dbReference type="InterPro" id="IPR043970">
    <property type="entry name" value="FUZ/MON1/HPS1_longin_3"/>
</dbReference>
<dbReference type="PANTHER" id="PTHR12761">
    <property type="entry name" value="HERMANSKY-PUDLAK SYNDROME PROTEIN 1"/>
    <property type="match status" value="1"/>
</dbReference>
<dbReference type="GO" id="GO:1903232">
    <property type="term" value="P:melanosome assembly"/>
    <property type="evidence" value="ECO:0007669"/>
    <property type="project" value="TreeGrafter"/>
</dbReference>
<name>A0A4D9DYP5_9SAUR</name>